<accession>A0A8J3Q913</accession>
<reference evidence="3" key="1">
    <citation type="submission" date="2021-01" db="EMBL/GenBank/DDBJ databases">
        <title>Whole genome shotgun sequence of Rhizocola hellebori NBRC 109834.</title>
        <authorList>
            <person name="Komaki H."/>
            <person name="Tamura T."/>
        </authorList>
    </citation>
    <scope>NUCLEOTIDE SEQUENCE</scope>
    <source>
        <strain evidence="3">NBRC 109834</strain>
    </source>
</reference>
<dbReference type="InterPro" id="IPR023393">
    <property type="entry name" value="START-like_dom_sf"/>
</dbReference>
<sequence length="241" mass="24659">MELTNEFSVAAPVEQAWATLLDVERIAPCMPGAALTSFDGEAFTGTVKVKLGPVNLTYAGKGRFVTKDDVAHRIVIEASGKDKRGTATAAATITGTLYPEGDSTRVHVVTDLRITGAPAQFGRGMIADVAGRLVGQFADSLAREIAKAPIATAAAATTTTGTTPADTPTEPASAEPVPTGPAVTRPAAEPAPTRPAAVRAVEPIDLLAVTGTSAVVRRTTPYVVTFLAGAAVGALIVWLLS</sequence>
<dbReference type="PANTHER" id="PTHR38588">
    <property type="entry name" value="BLL0334 PROTEIN"/>
    <property type="match status" value="1"/>
</dbReference>
<evidence type="ECO:0000256" key="2">
    <source>
        <dbReference type="SAM" id="Phobius"/>
    </source>
</evidence>
<dbReference type="RefSeq" id="WP_203909509.1">
    <property type="nucleotide sequence ID" value="NZ_BONY01000020.1"/>
</dbReference>
<feature type="compositionally biased region" description="Low complexity" evidence="1">
    <location>
        <begin position="181"/>
        <end position="195"/>
    </location>
</feature>
<evidence type="ECO:0000313" key="4">
    <source>
        <dbReference type="Proteomes" id="UP000612899"/>
    </source>
</evidence>
<keyword evidence="2" id="KW-0812">Transmembrane</keyword>
<proteinExistence type="predicted"/>
<dbReference type="Pfam" id="PF06240">
    <property type="entry name" value="COXG"/>
    <property type="match status" value="1"/>
</dbReference>
<comment type="caution">
    <text evidence="3">The sequence shown here is derived from an EMBL/GenBank/DDBJ whole genome shotgun (WGS) entry which is preliminary data.</text>
</comment>
<dbReference type="EMBL" id="BONY01000020">
    <property type="protein sequence ID" value="GIH05674.1"/>
    <property type="molecule type" value="Genomic_DNA"/>
</dbReference>
<dbReference type="AlphaFoldDB" id="A0A8J3Q913"/>
<feature type="compositionally biased region" description="Low complexity" evidence="1">
    <location>
        <begin position="156"/>
        <end position="174"/>
    </location>
</feature>
<name>A0A8J3Q913_9ACTN</name>
<keyword evidence="4" id="KW-1185">Reference proteome</keyword>
<dbReference type="SUPFAM" id="SSF55961">
    <property type="entry name" value="Bet v1-like"/>
    <property type="match status" value="1"/>
</dbReference>
<protein>
    <submittedName>
        <fullName evidence="3">Carbon monoxide dehydrogenase subunit G</fullName>
    </submittedName>
</protein>
<dbReference type="Gene3D" id="3.30.530.20">
    <property type="match status" value="1"/>
</dbReference>
<dbReference type="Proteomes" id="UP000612899">
    <property type="component" value="Unassembled WGS sequence"/>
</dbReference>
<keyword evidence="2" id="KW-1133">Transmembrane helix</keyword>
<organism evidence="3 4">
    <name type="scientific">Rhizocola hellebori</name>
    <dbReference type="NCBI Taxonomy" id="1392758"/>
    <lineage>
        <taxon>Bacteria</taxon>
        <taxon>Bacillati</taxon>
        <taxon>Actinomycetota</taxon>
        <taxon>Actinomycetes</taxon>
        <taxon>Micromonosporales</taxon>
        <taxon>Micromonosporaceae</taxon>
        <taxon>Rhizocola</taxon>
    </lineage>
</organism>
<feature type="region of interest" description="Disordered" evidence="1">
    <location>
        <begin position="156"/>
        <end position="195"/>
    </location>
</feature>
<dbReference type="InterPro" id="IPR010419">
    <property type="entry name" value="CO_DH_gsu"/>
</dbReference>
<gene>
    <name evidence="3" type="ORF">Rhe02_37410</name>
</gene>
<keyword evidence="2" id="KW-0472">Membrane</keyword>
<evidence type="ECO:0000256" key="1">
    <source>
        <dbReference type="SAM" id="MobiDB-lite"/>
    </source>
</evidence>
<dbReference type="PANTHER" id="PTHR38588:SF1">
    <property type="entry name" value="BLL0334 PROTEIN"/>
    <property type="match status" value="1"/>
</dbReference>
<dbReference type="CDD" id="cd07823">
    <property type="entry name" value="SRPBCC_5"/>
    <property type="match status" value="1"/>
</dbReference>
<feature type="transmembrane region" description="Helical" evidence="2">
    <location>
        <begin position="222"/>
        <end position="240"/>
    </location>
</feature>
<evidence type="ECO:0000313" key="3">
    <source>
        <dbReference type="EMBL" id="GIH05674.1"/>
    </source>
</evidence>